<dbReference type="AlphaFoldDB" id="A0AAX3N2W8"/>
<sequence>MSGWNKEKLQRYIKEGRGQGEKASYIPWTKTHEFSSKGRATRIFGIKTQRIHHLHSDNQLRAFHMFEWEDNVIDIREGFPLLDVMEVIDDKENLRFDKFRDKESGEQLVLTTSFLLTIRDADGKERYLARAIKDSSELTRKITFEKLEIENRYWRAKGIEWRVITDKQLSRQFVKNIEWVRETLLSNEQSDINKDQLSDMLLNHYLLSNPDSVLRDSLRDFDKKTGASNGTGLYLYRYLIAKKAIRVDMSRKFDTTARIIDLLM</sequence>
<organism evidence="3 4">
    <name type="scientific">Paenibacillus urinalis</name>
    <dbReference type="NCBI Taxonomy" id="521520"/>
    <lineage>
        <taxon>Bacteria</taxon>
        <taxon>Bacillati</taxon>
        <taxon>Bacillota</taxon>
        <taxon>Bacilli</taxon>
        <taxon>Bacillales</taxon>
        <taxon>Paenibacillaceae</taxon>
        <taxon>Paenibacillus</taxon>
    </lineage>
</organism>
<feature type="domain" description="TnsA endonuclease C-terminal" evidence="1">
    <location>
        <begin position="170"/>
        <end position="249"/>
    </location>
</feature>
<dbReference type="GO" id="GO:0003676">
    <property type="term" value="F:nucleic acid binding"/>
    <property type="evidence" value="ECO:0007669"/>
    <property type="project" value="InterPro"/>
</dbReference>
<protein>
    <submittedName>
        <fullName evidence="3">TnsA endonuclease N-terminal domain-containing protein</fullName>
    </submittedName>
</protein>
<dbReference type="InterPro" id="IPR011856">
    <property type="entry name" value="tRNA_endonuc-like_dom_sf"/>
</dbReference>
<dbReference type="InterPro" id="IPR011335">
    <property type="entry name" value="Restrct_endonuc-II-like"/>
</dbReference>
<evidence type="ECO:0000313" key="4">
    <source>
        <dbReference type="Proteomes" id="UP001220962"/>
    </source>
</evidence>
<dbReference type="Pfam" id="PF08722">
    <property type="entry name" value="Tn7_TnsA-like_N"/>
    <property type="match status" value="1"/>
</dbReference>
<keyword evidence="3" id="KW-0255">Endonuclease</keyword>
<dbReference type="Pfam" id="PF08721">
    <property type="entry name" value="Tn7_Tnp_TnsA_C"/>
    <property type="match status" value="1"/>
</dbReference>
<keyword evidence="3" id="KW-0540">Nuclease</keyword>
<dbReference type="InterPro" id="IPR014833">
    <property type="entry name" value="TnsA_N"/>
</dbReference>
<feature type="domain" description="TnsA endonuclease N-terminal" evidence="2">
    <location>
        <begin position="70"/>
        <end position="166"/>
    </location>
</feature>
<evidence type="ECO:0000259" key="1">
    <source>
        <dbReference type="Pfam" id="PF08721"/>
    </source>
</evidence>
<dbReference type="Proteomes" id="UP001220962">
    <property type="component" value="Chromosome"/>
</dbReference>
<dbReference type="CDD" id="cd22362">
    <property type="entry name" value="TnsA_endonuclease-like"/>
    <property type="match status" value="1"/>
</dbReference>
<dbReference type="SUPFAM" id="SSF52980">
    <property type="entry name" value="Restriction endonuclease-like"/>
    <property type="match status" value="1"/>
</dbReference>
<dbReference type="InterPro" id="IPR014832">
    <property type="entry name" value="TnsA_C"/>
</dbReference>
<evidence type="ECO:0000259" key="2">
    <source>
        <dbReference type="Pfam" id="PF08722"/>
    </source>
</evidence>
<dbReference type="RefSeq" id="WP_274359507.1">
    <property type="nucleotide sequence ID" value="NZ_CP118101.1"/>
</dbReference>
<evidence type="ECO:0000313" key="3">
    <source>
        <dbReference type="EMBL" id="WDH83374.1"/>
    </source>
</evidence>
<proteinExistence type="predicted"/>
<reference evidence="3" key="1">
    <citation type="submission" date="2023-02" db="EMBL/GenBank/DDBJ databases">
        <title>Pathogen: clinical or host-associated sample.</title>
        <authorList>
            <person name="Hergert J."/>
            <person name="Casey R."/>
            <person name="Wagner J."/>
            <person name="Young E.L."/>
            <person name="Oakeson K.F."/>
        </authorList>
    </citation>
    <scope>NUCLEOTIDE SEQUENCE</scope>
    <source>
        <strain evidence="3">2022CK-00830</strain>
    </source>
</reference>
<dbReference type="InterPro" id="IPR036388">
    <property type="entry name" value="WH-like_DNA-bd_sf"/>
</dbReference>
<dbReference type="Gene3D" id="1.10.10.10">
    <property type="entry name" value="Winged helix-like DNA-binding domain superfamily/Winged helix DNA-binding domain"/>
    <property type="match status" value="1"/>
</dbReference>
<dbReference type="GO" id="GO:0004519">
    <property type="term" value="F:endonuclease activity"/>
    <property type="evidence" value="ECO:0007669"/>
    <property type="project" value="UniProtKB-KW"/>
</dbReference>
<accession>A0AAX3N2W8</accession>
<dbReference type="Gene3D" id="3.40.1350.10">
    <property type="match status" value="1"/>
</dbReference>
<dbReference type="EMBL" id="CP118101">
    <property type="protein sequence ID" value="WDH83374.1"/>
    <property type="molecule type" value="Genomic_DNA"/>
</dbReference>
<gene>
    <name evidence="3" type="ORF">PUW23_03770</name>
</gene>
<keyword evidence="3" id="KW-0378">Hydrolase</keyword>
<name>A0AAX3N2W8_9BACL</name>